<gene>
    <name evidence="2" type="primary">BnaA02g12610D</name>
    <name evidence="2" type="ORF">GSBRNA2T00070087001</name>
</gene>
<reference evidence="2 3" key="1">
    <citation type="journal article" date="2014" name="Science">
        <title>Plant genetics. Early allopolyploid evolution in the post-Neolithic Brassica napus oilseed genome.</title>
        <authorList>
            <person name="Chalhoub B."/>
            <person name="Denoeud F."/>
            <person name="Liu S."/>
            <person name="Parkin I.A."/>
            <person name="Tang H."/>
            <person name="Wang X."/>
            <person name="Chiquet J."/>
            <person name="Belcram H."/>
            <person name="Tong C."/>
            <person name="Samans B."/>
            <person name="Correa M."/>
            <person name="Da Silva C."/>
            <person name="Just J."/>
            <person name="Falentin C."/>
            <person name="Koh C.S."/>
            <person name="Le Clainche I."/>
            <person name="Bernard M."/>
            <person name="Bento P."/>
            <person name="Noel B."/>
            <person name="Labadie K."/>
            <person name="Alberti A."/>
            <person name="Charles M."/>
            <person name="Arnaud D."/>
            <person name="Guo H."/>
            <person name="Daviaud C."/>
            <person name="Alamery S."/>
            <person name="Jabbari K."/>
            <person name="Zhao M."/>
            <person name="Edger P.P."/>
            <person name="Chelaifa H."/>
            <person name="Tack D."/>
            <person name="Lassalle G."/>
            <person name="Mestiri I."/>
            <person name="Schnel N."/>
            <person name="Le Paslier M.C."/>
            <person name="Fan G."/>
            <person name="Renault V."/>
            <person name="Bayer P.E."/>
            <person name="Golicz A.A."/>
            <person name="Manoli S."/>
            <person name="Lee T.H."/>
            <person name="Thi V.H."/>
            <person name="Chalabi S."/>
            <person name="Hu Q."/>
            <person name="Fan C."/>
            <person name="Tollenaere R."/>
            <person name="Lu Y."/>
            <person name="Battail C."/>
            <person name="Shen J."/>
            <person name="Sidebottom C.H."/>
            <person name="Wang X."/>
            <person name="Canaguier A."/>
            <person name="Chauveau A."/>
            <person name="Berard A."/>
            <person name="Deniot G."/>
            <person name="Guan M."/>
            <person name="Liu Z."/>
            <person name="Sun F."/>
            <person name="Lim Y.P."/>
            <person name="Lyons E."/>
            <person name="Town C.D."/>
            <person name="Bancroft I."/>
            <person name="Wang X."/>
            <person name="Meng J."/>
            <person name="Ma J."/>
            <person name="Pires J.C."/>
            <person name="King G.J."/>
            <person name="Brunel D."/>
            <person name="Delourme R."/>
            <person name="Renard M."/>
            <person name="Aury J.M."/>
            <person name="Adams K.L."/>
            <person name="Batley J."/>
            <person name="Snowdon R.J."/>
            <person name="Tost J."/>
            <person name="Edwards D."/>
            <person name="Zhou Y."/>
            <person name="Hua W."/>
            <person name="Sharpe A.G."/>
            <person name="Paterson A.H."/>
            <person name="Guan C."/>
            <person name="Wincker P."/>
        </authorList>
    </citation>
    <scope>NUCLEOTIDE SEQUENCE [LARGE SCALE GENOMIC DNA]</scope>
    <source>
        <strain evidence="3">cv. Darmor-bzh</strain>
    </source>
</reference>
<accession>A0A078FKD3</accession>
<keyword evidence="3" id="KW-1185">Reference proteome</keyword>
<dbReference type="AlphaFoldDB" id="A0A078FKD3"/>
<dbReference type="PaxDb" id="3708-A0A078FKD3"/>
<dbReference type="Proteomes" id="UP000028999">
    <property type="component" value="Unassembled WGS sequence"/>
</dbReference>
<evidence type="ECO:0000256" key="1">
    <source>
        <dbReference type="SAM" id="MobiDB-lite"/>
    </source>
</evidence>
<feature type="compositionally biased region" description="Basic and acidic residues" evidence="1">
    <location>
        <begin position="8"/>
        <end position="21"/>
    </location>
</feature>
<dbReference type="EMBL" id="LK032025">
    <property type="protein sequence ID" value="CDY12593.1"/>
    <property type="molecule type" value="Genomic_DNA"/>
</dbReference>
<name>A0A078FKD3_BRANA</name>
<evidence type="ECO:0000313" key="3">
    <source>
        <dbReference type="Proteomes" id="UP000028999"/>
    </source>
</evidence>
<organism evidence="2 3">
    <name type="scientific">Brassica napus</name>
    <name type="common">Rape</name>
    <dbReference type="NCBI Taxonomy" id="3708"/>
    <lineage>
        <taxon>Eukaryota</taxon>
        <taxon>Viridiplantae</taxon>
        <taxon>Streptophyta</taxon>
        <taxon>Embryophyta</taxon>
        <taxon>Tracheophyta</taxon>
        <taxon>Spermatophyta</taxon>
        <taxon>Magnoliopsida</taxon>
        <taxon>eudicotyledons</taxon>
        <taxon>Gunneridae</taxon>
        <taxon>Pentapetalae</taxon>
        <taxon>rosids</taxon>
        <taxon>malvids</taxon>
        <taxon>Brassicales</taxon>
        <taxon>Brassicaceae</taxon>
        <taxon>Brassiceae</taxon>
        <taxon>Brassica</taxon>
    </lineage>
</organism>
<proteinExistence type="predicted"/>
<dbReference type="Gramene" id="CDY12593">
    <property type="protein sequence ID" value="CDY12593"/>
    <property type="gene ID" value="GSBRNA2T00070087001"/>
</dbReference>
<feature type="region of interest" description="Disordered" evidence="1">
    <location>
        <begin position="1"/>
        <end position="30"/>
    </location>
</feature>
<sequence>MKPRGGWQHREDKSTPGEKVDHTRHKEPRRARIVALNAGQAKCRRGPSERRS</sequence>
<evidence type="ECO:0000313" key="2">
    <source>
        <dbReference type="EMBL" id="CDY12593.1"/>
    </source>
</evidence>
<protein>
    <submittedName>
        <fullName evidence="2">BnaA02g12610D protein</fullName>
    </submittedName>
</protein>